<evidence type="ECO:0000256" key="1">
    <source>
        <dbReference type="ARBA" id="ARBA00004651"/>
    </source>
</evidence>
<dbReference type="GO" id="GO:0005886">
    <property type="term" value="C:plasma membrane"/>
    <property type="evidence" value="ECO:0007669"/>
    <property type="project" value="UniProtKB-SubCell"/>
</dbReference>
<protein>
    <recommendedName>
        <fullName evidence="9">Cytochrome C oxidase subunit IV</fullName>
    </recommendedName>
</protein>
<dbReference type="InterPro" id="IPR005171">
    <property type="entry name" value="Cyt_c_oxidase_su4_prok"/>
</dbReference>
<proteinExistence type="predicted"/>
<dbReference type="Proteomes" id="UP000051660">
    <property type="component" value="Unassembled WGS sequence"/>
</dbReference>
<evidence type="ECO:0000313" key="8">
    <source>
        <dbReference type="Proteomes" id="UP000051660"/>
    </source>
</evidence>
<evidence type="ECO:0000256" key="5">
    <source>
        <dbReference type="ARBA" id="ARBA00023136"/>
    </source>
</evidence>
<accession>A0A0R3NE22</accession>
<organism evidence="7 8">
    <name type="scientific">Bradyrhizobium lablabi</name>
    <dbReference type="NCBI Taxonomy" id="722472"/>
    <lineage>
        <taxon>Bacteria</taxon>
        <taxon>Pseudomonadati</taxon>
        <taxon>Pseudomonadota</taxon>
        <taxon>Alphaproteobacteria</taxon>
        <taxon>Hyphomicrobiales</taxon>
        <taxon>Nitrobacteraceae</taxon>
        <taxon>Bradyrhizobium</taxon>
    </lineage>
</organism>
<dbReference type="RefSeq" id="WP_057856232.1">
    <property type="nucleotide sequence ID" value="NZ_LLYB01000034.1"/>
</dbReference>
<comment type="caution">
    <text evidence="7">The sequence shown here is derived from an EMBL/GenBank/DDBJ whole genome shotgun (WGS) entry which is preliminary data.</text>
</comment>
<evidence type="ECO:0000256" key="4">
    <source>
        <dbReference type="ARBA" id="ARBA00022989"/>
    </source>
</evidence>
<sequence length="90" mass="9622">MRYQPDRLDLTLLALIALAGATMALTGVTRGLLFADGAVLAIAAIKGRRILLDYLDLRSAPPLWRGLATAWLMLIVGFAWAVSAVSVLLS</sequence>
<evidence type="ECO:0000256" key="6">
    <source>
        <dbReference type="SAM" id="Phobius"/>
    </source>
</evidence>
<dbReference type="EMBL" id="LLYB01000034">
    <property type="protein sequence ID" value="KRR27830.1"/>
    <property type="molecule type" value="Genomic_DNA"/>
</dbReference>
<comment type="subcellular location">
    <subcellularLocation>
        <location evidence="1">Cell membrane</location>
        <topology evidence="1">Multi-pass membrane protein</topology>
    </subcellularLocation>
</comment>
<reference evidence="7 8" key="1">
    <citation type="submission" date="2014-03" db="EMBL/GenBank/DDBJ databases">
        <title>Bradyrhizobium valentinum sp. nov., isolated from effective nodules of Lupinus mariae-josephae, a lupine endemic of basic-lime soils in Eastern Spain.</title>
        <authorList>
            <person name="Duran D."/>
            <person name="Rey L."/>
            <person name="Navarro A."/>
            <person name="Busquets A."/>
            <person name="Imperial J."/>
            <person name="Ruiz-Argueso T."/>
        </authorList>
    </citation>
    <scope>NUCLEOTIDE SEQUENCE [LARGE SCALE GENOMIC DNA]</scope>
    <source>
        <strain evidence="7 8">CCBAU 23086</strain>
    </source>
</reference>
<dbReference type="AlphaFoldDB" id="A0A0R3NE22"/>
<keyword evidence="3 6" id="KW-0812">Transmembrane</keyword>
<keyword evidence="4 6" id="KW-1133">Transmembrane helix</keyword>
<dbReference type="Pfam" id="PF03626">
    <property type="entry name" value="COX4_pro"/>
    <property type="match status" value="1"/>
</dbReference>
<evidence type="ECO:0000256" key="3">
    <source>
        <dbReference type="ARBA" id="ARBA00022692"/>
    </source>
</evidence>
<evidence type="ECO:0000313" key="7">
    <source>
        <dbReference type="EMBL" id="KRR27830.1"/>
    </source>
</evidence>
<keyword evidence="2" id="KW-1003">Cell membrane</keyword>
<dbReference type="OrthoDB" id="8141384at2"/>
<name>A0A0R3NE22_9BRAD</name>
<keyword evidence="5 6" id="KW-0472">Membrane</keyword>
<evidence type="ECO:0008006" key="9">
    <source>
        <dbReference type="Google" id="ProtNLM"/>
    </source>
</evidence>
<evidence type="ECO:0000256" key="2">
    <source>
        <dbReference type="ARBA" id="ARBA00022475"/>
    </source>
</evidence>
<feature type="transmembrane region" description="Helical" evidence="6">
    <location>
        <begin position="67"/>
        <end position="89"/>
    </location>
</feature>
<gene>
    <name evidence="7" type="ORF">CQ14_08270</name>
</gene>